<feature type="transmembrane region" description="Helical" evidence="10">
    <location>
        <begin position="238"/>
        <end position="256"/>
    </location>
</feature>
<dbReference type="SUPFAM" id="SSF53850">
    <property type="entry name" value="Periplasmic binding protein-like II"/>
    <property type="match status" value="1"/>
</dbReference>
<evidence type="ECO:0000256" key="10">
    <source>
        <dbReference type="SAM" id="Phobius"/>
    </source>
</evidence>
<reference evidence="14" key="1">
    <citation type="submission" date="2016-10" db="EMBL/GenBank/DDBJ databases">
        <authorList>
            <person name="Varghese N."/>
            <person name="Submissions S."/>
        </authorList>
    </citation>
    <scope>NUCLEOTIDE SEQUENCE [LARGE SCALE GENOMIC DNA]</scope>
    <source>
        <strain evidence="14">ES.061</strain>
    </source>
</reference>
<evidence type="ECO:0000259" key="11">
    <source>
        <dbReference type="SMART" id="SM00062"/>
    </source>
</evidence>
<dbReference type="GO" id="GO:0015276">
    <property type="term" value="F:ligand-gated monoatomic ion channel activity"/>
    <property type="evidence" value="ECO:0007669"/>
    <property type="project" value="InterPro"/>
</dbReference>
<evidence type="ECO:0000256" key="2">
    <source>
        <dbReference type="ARBA" id="ARBA00022448"/>
    </source>
</evidence>
<proteinExistence type="predicted"/>
<accession>A0A1H4M197</accession>
<dbReference type="InterPro" id="IPR001638">
    <property type="entry name" value="Solute-binding_3/MltF_N"/>
</dbReference>
<keyword evidence="2" id="KW-0813">Transport</keyword>
<dbReference type="Proteomes" id="UP000199064">
    <property type="component" value="Unassembled WGS sequence"/>
</dbReference>
<sequence length="392" mass="42587">MSFLNSHHPEIDVENRLRISSVSTARTSRSLGFLTLLCLSLMLGAGQKAQAQADAGADEGRRSVDVGVYVSPPFVSEESGKYDGMAIDLWEIVAGKLGLATRYVAFTNLKDLVEATRTGQVDAAVTNLTITHKRAGILSYTQPWYDTGLRIMVPESGSAGIQSVITGLRNAGHLRAYAWLAFVIVLATILITLFDRRFDRDFPRRWREGLAESFYQVMSVATSGKATRKNLFGWQGRIWSAIWMVFGVAVVAYITSSVTSVMTAVSIEQGVTSLADLPGKTSGVFTGSASEDYLNEIGIGTHSYPGLGEAVAALEAGRIEAIVADAPTLEHYVHVHPQQEMEVVGSLFHPNKYGFAFPLESDLTTPVTLEILSLQESGAVEELRLEYFGNAL</sequence>
<dbReference type="Gene3D" id="1.10.287.70">
    <property type="match status" value="1"/>
</dbReference>
<evidence type="ECO:0000313" key="14">
    <source>
        <dbReference type="Proteomes" id="UP000199064"/>
    </source>
</evidence>
<evidence type="ECO:0000256" key="9">
    <source>
        <dbReference type="ARBA" id="ARBA00023303"/>
    </source>
</evidence>
<protein>
    <submittedName>
        <fullName evidence="13">Amino acid ABC transporter substrate-binding protein, PAAT family</fullName>
    </submittedName>
</protein>
<dbReference type="SMART" id="SM00079">
    <property type="entry name" value="PBPe"/>
    <property type="match status" value="1"/>
</dbReference>
<evidence type="ECO:0000256" key="1">
    <source>
        <dbReference type="ARBA" id="ARBA00004141"/>
    </source>
</evidence>
<keyword evidence="9" id="KW-0407">Ion channel</keyword>
<feature type="transmembrane region" description="Helical" evidence="10">
    <location>
        <begin position="176"/>
        <end position="194"/>
    </location>
</feature>
<dbReference type="EMBL" id="FNSL01000001">
    <property type="protein sequence ID" value="SEB76819.1"/>
    <property type="molecule type" value="Genomic_DNA"/>
</dbReference>
<dbReference type="PANTHER" id="PTHR18966">
    <property type="entry name" value="IONOTROPIC GLUTAMATE RECEPTOR"/>
    <property type="match status" value="1"/>
</dbReference>
<dbReference type="GO" id="GO:0016020">
    <property type="term" value="C:membrane"/>
    <property type="evidence" value="ECO:0007669"/>
    <property type="project" value="UniProtKB-SubCell"/>
</dbReference>
<dbReference type="InterPro" id="IPR001320">
    <property type="entry name" value="Iontro_rcpt_C"/>
</dbReference>
<dbReference type="SMART" id="SM00062">
    <property type="entry name" value="PBPb"/>
    <property type="match status" value="1"/>
</dbReference>
<dbReference type="AlphaFoldDB" id="A0A1H4M197"/>
<gene>
    <name evidence="13" type="ORF">SAMN05216452_3100</name>
</gene>
<name>A0A1H4M197_9HYPH</name>
<evidence type="ECO:0000256" key="3">
    <source>
        <dbReference type="ARBA" id="ARBA00022692"/>
    </source>
</evidence>
<dbReference type="Pfam" id="PF00060">
    <property type="entry name" value="Lig_chan"/>
    <property type="match status" value="1"/>
</dbReference>
<comment type="subcellular location">
    <subcellularLocation>
        <location evidence="1">Membrane</location>
        <topology evidence="1">Multi-pass membrane protein</topology>
    </subcellularLocation>
</comment>
<feature type="domain" description="Ionotropic glutamate receptor C-terminal" evidence="12">
    <location>
        <begin position="63"/>
        <end position="390"/>
    </location>
</feature>
<keyword evidence="4 10" id="KW-1133">Transmembrane helix</keyword>
<evidence type="ECO:0000313" key="13">
    <source>
        <dbReference type="EMBL" id="SEB76819.1"/>
    </source>
</evidence>
<dbReference type="Pfam" id="PF00497">
    <property type="entry name" value="SBP_bac_3"/>
    <property type="match status" value="1"/>
</dbReference>
<dbReference type="SUPFAM" id="SSF81324">
    <property type="entry name" value="Voltage-gated potassium channels"/>
    <property type="match status" value="1"/>
</dbReference>
<keyword evidence="6 10" id="KW-0472">Membrane</keyword>
<keyword evidence="3 10" id="KW-0812">Transmembrane</keyword>
<evidence type="ECO:0000256" key="8">
    <source>
        <dbReference type="ARBA" id="ARBA00023180"/>
    </source>
</evidence>
<keyword evidence="7" id="KW-0675">Receptor</keyword>
<evidence type="ECO:0000256" key="4">
    <source>
        <dbReference type="ARBA" id="ARBA00022989"/>
    </source>
</evidence>
<keyword evidence="5" id="KW-0406">Ion transport</keyword>
<dbReference type="Gene3D" id="3.40.190.10">
    <property type="entry name" value="Periplasmic binding protein-like II"/>
    <property type="match status" value="2"/>
</dbReference>
<evidence type="ECO:0000259" key="12">
    <source>
        <dbReference type="SMART" id="SM00079"/>
    </source>
</evidence>
<evidence type="ECO:0000256" key="6">
    <source>
        <dbReference type="ARBA" id="ARBA00023136"/>
    </source>
</evidence>
<dbReference type="RefSeq" id="WP_090329385.1">
    <property type="nucleotide sequence ID" value="NZ_FNSL01000001.1"/>
</dbReference>
<keyword evidence="8" id="KW-0325">Glycoprotein</keyword>
<keyword evidence="14" id="KW-1185">Reference proteome</keyword>
<dbReference type="InterPro" id="IPR015683">
    <property type="entry name" value="Ionotropic_Glu_rcpt"/>
</dbReference>
<organism evidence="13 14">
    <name type="scientific">Nitratireductor aquibiodomus</name>
    <dbReference type="NCBI Taxonomy" id="204799"/>
    <lineage>
        <taxon>Bacteria</taxon>
        <taxon>Pseudomonadati</taxon>
        <taxon>Pseudomonadota</taxon>
        <taxon>Alphaproteobacteria</taxon>
        <taxon>Hyphomicrobiales</taxon>
        <taxon>Phyllobacteriaceae</taxon>
        <taxon>Nitratireductor</taxon>
    </lineage>
</organism>
<evidence type="ECO:0000256" key="5">
    <source>
        <dbReference type="ARBA" id="ARBA00023065"/>
    </source>
</evidence>
<feature type="domain" description="Solute-binding protein family 3/N-terminal" evidence="11">
    <location>
        <begin position="63"/>
        <end position="391"/>
    </location>
</feature>
<evidence type="ECO:0000256" key="7">
    <source>
        <dbReference type="ARBA" id="ARBA00023170"/>
    </source>
</evidence>